<dbReference type="OrthoDB" id="10442937at2759"/>
<gene>
    <name evidence="1" type="ORF">C1SCF055_LOCUS40901</name>
</gene>
<organism evidence="1">
    <name type="scientific">Cladocopium goreaui</name>
    <dbReference type="NCBI Taxonomy" id="2562237"/>
    <lineage>
        <taxon>Eukaryota</taxon>
        <taxon>Sar</taxon>
        <taxon>Alveolata</taxon>
        <taxon>Dinophyceae</taxon>
        <taxon>Suessiales</taxon>
        <taxon>Symbiodiniaceae</taxon>
        <taxon>Cladocopium</taxon>
    </lineage>
</organism>
<dbReference type="EMBL" id="CAMXCT030006567">
    <property type="protein sequence ID" value="CAL4803449.1"/>
    <property type="molecule type" value="Genomic_DNA"/>
</dbReference>
<reference evidence="2 3" key="2">
    <citation type="submission" date="2024-05" db="EMBL/GenBank/DDBJ databases">
        <authorList>
            <person name="Chen Y."/>
            <person name="Shah S."/>
            <person name="Dougan E. K."/>
            <person name="Thang M."/>
            <person name="Chan C."/>
        </authorList>
    </citation>
    <scope>NUCLEOTIDE SEQUENCE [LARGE SCALE GENOMIC DNA]</scope>
</reference>
<dbReference type="EMBL" id="CAMXCT010006567">
    <property type="protein sequence ID" value="CAI4016137.1"/>
    <property type="molecule type" value="Genomic_DNA"/>
</dbReference>
<accession>A0A9P1GLR2</accession>
<evidence type="ECO:0000313" key="3">
    <source>
        <dbReference type="Proteomes" id="UP001152797"/>
    </source>
</evidence>
<dbReference type="Proteomes" id="UP001152797">
    <property type="component" value="Unassembled WGS sequence"/>
</dbReference>
<keyword evidence="3" id="KW-1185">Reference proteome</keyword>
<comment type="caution">
    <text evidence="1">The sequence shown here is derived from an EMBL/GenBank/DDBJ whole genome shotgun (WGS) entry which is preliminary data.</text>
</comment>
<dbReference type="EMBL" id="CAMXCT020006567">
    <property type="protein sequence ID" value="CAL1169512.1"/>
    <property type="molecule type" value="Genomic_DNA"/>
</dbReference>
<name>A0A9P1GLR2_9DINO</name>
<protein>
    <submittedName>
        <fullName evidence="1">Uncharacterized protein</fullName>
    </submittedName>
</protein>
<evidence type="ECO:0000313" key="2">
    <source>
        <dbReference type="EMBL" id="CAL4803449.1"/>
    </source>
</evidence>
<reference evidence="1" key="1">
    <citation type="submission" date="2022-10" db="EMBL/GenBank/DDBJ databases">
        <authorList>
            <person name="Chen Y."/>
            <person name="Dougan E. K."/>
            <person name="Chan C."/>
            <person name="Rhodes N."/>
            <person name="Thang M."/>
        </authorList>
    </citation>
    <scope>NUCLEOTIDE SEQUENCE</scope>
</reference>
<evidence type="ECO:0000313" key="1">
    <source>
        <dbReference type="EMBL" id="CAI4016137.1"/>
    </source>
</evidence>
<dbReference type="AlphaFoldDB" id="A0A9P1GLR2"/>
<sequence>MLGHLSWAVGSLVGEVLERWLALLRTAPRRYTDGKGQVRQLSFKQVFLRSRALELALDASARSAELRTALRTYALAVPARWPESCPPPMAFARAFVALLWSTVGPTEKWLQLLGTLLSSEQTPHVGNEAEEPCHTWLVQLIAGQRQNWMVSDVVDREAEILALEEKAIDALKEAEDGGHSTFSDELRRLSTLSSAVSAVESMAERRSSLAEDVERAILAEKEQDELYEKTVASVATSAKALANSLSSDAVHENGVSERAQLCSKSDCIKERLSELTPDMERLIQEIGAAEEVQSELMQQLKQNKAVAGAGKIWEDLYKRNFYS</sequence>
<proteinExistence type="predicted"/>